<evidence type="ECO:0000313" key="3">
    <source>
        <dbReference type="Proteomes" id="UP000092460"/>
    </source>
</evidence>
<reference evidence="2" key="2">
    <citation type="submission" date="2020-05" db="UniProtKB">
        <authorList>
            <consortium name="EnsemblMetazoa"/>
        </authorList>
    </citation>
    <scope>IDENTIFICATION</scope>
    <source>
        <strain evidence="2">IAEA</strain>
    </source>
</reference>
<evidence type="ECO:0000256" key="1">
    <source>
        <dbReference type="SAM" id="Phobius"/>
    </source>
</evidence>
<keyword evidence="3" id="KW-1185">Reference proteome</keyword>
<organism evidence="2 3">
    <name type="scientific">Glossina palpalis gambiensis</name>
    <dbReference type="NCBI Taxonomy" id="67801"/>
    <lineage>
        <taxon>Eukaryota</taxon>
        <taxon>Metazoa</taxon>
        <taxon>Ecdysozoa</taxon>
        <taxon>Arthropoda</taxon>
        <taxon>Hexapoda</taxon>
        <taxon>Insecta</taxon>
        <taxon>Pterygota</taxon>
        <taxon>Neoptera</taxon>
        <taxon>Endopterygota</taxon>
        <taxon>Diptera</taxon>
        <taxon>Brachycera</taxon>
        <taxon>Muscomorpha</taxon>
        <taxon>Hippoboscoidea</taxon>
        <taxon>Glossinidae</taxon>
        <taxon>Glossina</taxon>
    </lineage>
</organism>
<evidence type="ECO:0000313" key="2">
    <source>
        <dbReference type="EnsemblMetazoa" id="GPPI036231-PA"/>
    </source>
</evidence>
<dbReference type="AlphaFoldDB" id="A0A1B0BP86"/>
<dbReference type="VEuPathDB" id="VectorBase:GPPI036231"/>
<keyword evidence="1" id="KW-1133">Transmembrane helix</keyword>
<proteinExistence type="predicted"/>
<dbReference type="EMBL" id="JXJN01017856">
    <property type="status" value="NOT_ANNOTATED_CDS"/>
    <property type="molecule type" value="Genomic_DNA"/>
</dbReference>
<feature type="transmembrane region" description="Helical" evidence="1">
    <location>
        <begin position="12"/>
        <end position="40"/>
    </location>
</feature>
<protein>
    <submittedName>
        <fullName evidence="2">Uncharacterized protein</fullName>
    </submittedName>
</protein>
<keyword evidence="1" id="KW-0472">Membrane</keyword>
<keyword evidence="1" id="KW-0812">Transmembrane</keyword>
<accession>A0A1B0BP86</accession>
<reference evidence="3" key="1">
    <citation type="submission" date="2015-01" db="EMBL/GenBank/DDBJ databases">
        <authorList>
            <person name="Aksoy S."/>
            <person name="Warren W."/>
            <person name="Wilson R.K."/>
        </authorList>
    </citation>
    <scope>NUCLEOTIDE SEQUENCE [LARGE SCALE GENOMIC DNA]</scope>
    <source>
        <strain evidence="3">IAEA</strain>
    </source>
</reference>
<sequence length="103" mass="10586">MVTQLYSRCFAFISQLVVVVTLTFGEIIVVVVVCAVVLILDEVFGIIAVDGVGNVLKVGWQLSGDLSAPDLPAIVLSIAVAAVVAEQNDDGADEGVAAVDLGT</sequence>
<dbReference type="EnsemblMetazoa" id="GPPI036231-RA">
    <property type="protein sequence ID" value="GPPI036231-PA"/>
    <property type="gene ID" value="GPPI036231"/>
</dbReference>
<dbReference type="Proteomes" id="UP000092460">
    <property type="component" value="Unassembled WGS sequence"/>
</dbReference>
<name>A0A1B0BP86_9MUSC</name>